<dbReference type="AlphaFoldDB" id="A0A2N9F3F0"/>
<dbReference type="EMBL" id="OIVN01000528">
    <property type="protein sequence ID" value="SPC81652.1"/>
    <property type="molecule type" value="Genomic_DNA"/>
</dbReference>
<organism evidence="1">
    <name type="scientific">Fagus sylvatica</name>
    <name type="common">Beechnut</name>
    <dbReference type="NCBI Taxonomy" id="28930"/>
    <lineage>
        <taxon>Eukaryota</taxon>
        <taxon>Viridiplantae</taxon>
        <taxon>Streptophyta</taxon>
        <taxon>Embryophyta</taxon>
        <taxon>Tracheophyta</taxon>
        <taxon>Spermatophyta</taxon>
        <taxon>Magnoliopsida</taxon>
        <taxon>eudicotyledons</taxon>
        <taxon>Gunneridae</taxon>
        <taxon>Pentapetalae</taxon>
        <taxon>rosids</taxon>
        <taxon>fabids</taxon>
        <taxon>Fagales</taxon>
        <taxon>Fagaceae</taxon>
        <taxon>Fagus</taxon>
    </lineage>
</organism>
<name>A0A2N9F3F0_FAGSY</name>
<dbReference type="InterPro" id="IPR025322">
    <property type="entry name" value="PADRE_dom"/>
</dbReference>
<gene>
    <name evidence="1" type="ORF">FSB_LOCUS9534</name>
</gene>
<proteinExistence type="predicted"/>
<accession>A0A2N9F3F0</accession>
<evidence type="ECO:0000313" key="1">
    <source>
        <dbReference type="EMBL" id="SPC81652.1"/>
    </source>
</evidence>
<sequence length="206" mass="22389">MGSCFSSVRSQPAQPAAKIISVNGVHRDYPVPVNVSQVLESEDATASSYFICNSDRLYYEDYIPTLDLDEELQANQIYFVLPVSKLQHRLSASDMAALAVKASVALQNASTKDGHRRKKARISPVLVINQSVSSESNDGFGNYGFGPSNMNKTPVINAKSKGVVGAGGLSKAASVRRLQRYSSKRAKLAVRSFRLRLSTIYEGTVV</sequence>
<protein>
    <submittedName>
        <fullName evidence="1">Uncharacterized protein</fullName>
    </submittedName>
</protein>
<dbReference type="PANTHER" id="PTHR33052">
    <property type="entry name" value="DUF4228 DOMAIN PROTEIN-RELATED"/>
    <property type="match status" value="1"/>
</dbReference>
<reference evidence="1" key="1">
    <citation type="submission" date="2018-02" db="EMBL/GenBank/DDBJ databases">
        <authorList>
            <person name="Cohen D.B."/>
            <person name="Kent A.D."/>
        </authorList>
    </citation>
    <scope>NUCLEOTIDE SEQUENCE</scope>
</reference>
<dbReference type="Pfam" id="PF14009">
    <property type="entry name" value="PADRE"/>
    <property type="match status" value="1"/>
</dbReference>